<dbReference type="GO" id="GO:0045892">
    <property type="term" value="P:negative regulation of DNA-templated transcription"/>
    <property type="evidence" value="ECO:0007669"/>
    <property type="project" value="TreeGrafter"/>
</dbReference>
<dbReference type="RefSeq" id="WP_179908693.1">
    <property type="nucleotide sequence ID" value="NZ_CP058910.1"/>
</dbReference>
<dbReference type="Proteomes" id="UP000509667">
    <property type="component" value="Chromosome"/>
</dbReference>
<feature type="domain" description="HTH iclR-type" evidence="4">
    <location>
        <begin position="13"/>
        <end position="72"/>
    </location>
</feature>
<protein>
    <submittedName>
        <fullName evidence="6">IclR family transcriptional regulator</fullName>
    </submittedName>
</protein>
<dbReference type="InterPro" id="IPR014757">
    <property type="entry name" value="Tscrpt_reg_IclR_C"/>
</dbReference>
<dbReference type="InterPro" id="IPR036390">
    <property type="entry name" value="WH_DNA-bd_sf"/>
</dbReference>
<evidence type="ECO:0000259" key="5">
    <source>
        <dbReference type="PROSITE" id="PS51078"/>
    </source>
</evidence>
<dbReference type="PANTHER" id="PTHR30136:SF35">
    <property type="entry name" value="HTH-TYPE TRANSCRIPTIONAL REGULATOR RV1719"/>
    <property type="match status" value="1"/>
</dbReference>
<evidence type="ECO:0000256" key="3">
    <source>
        <dbReference type="ARBA" id="ARBA00023163"/>
    </source>
</evidence>
<dbReference type="PROSITE" id="PS51077">
    <property type="entry name" value="HTH_ICLR"/>
    <property type="match status" value="1"/>
</dbReference>
<dbReference type="GeneID" id="56079524"/>
<dbReference type="OrthoDB" id="14763at2157"/>
<evidence type="ECO:0000256" key="2">
    <source>
        <dbReference type="ARBA" id="ARBA00023125"/>
    </source>
</evidence>
<dbReference type="GO" id="GO:0003700">
    <property type="term" value="F:DNA-binding transcription factor activity"/>
    <property type="evidence" value="ECO:0007669"/>
    <property type="project" value="TreeGrafter"/>
</dbReference>
<dbReference type="SUPFAM" id="SSF55781">
    <property type="entry name" value="GAF domain-like"/>
    <property type="match status" value="1"/>
</dbReference>
<dbReference type="PANTHER" id="PTHR30136">
    <property type="entry name" value="HELIX-TURN-HELIX TRANSCRIPTIONAL REGULATOR, ICLR FAMILY"/>
    <property type="match status" value="1"/>
</dbReference>
<evidence type="ECO:0000313" key="7">
    <source>
        <dbReference type="Proteomes" id="UP000509667"/>
    </source>
</evidence>
<dbReference type="InterPro" id="IPR005471">
    <property type="entry name" value="Tscrpt_reg_IclR_N"/>
</dbReference>
<evidence type="ECO:0000256" key="1">
    <source>
        <dbReference type="ARBA" id="ARBA00023015"/>
    </source>
</evidence>
<reference evidence="6 7" key="1">
    <citation type="submission" date="2020-07" db="EMBL/GenBank/DDBJ databases">
        <title>Halosimplex pelagicum sp. nov. and Halosimplex rubrum sp. nov., isolated from salted brown alga Laminaria, and emended description of the genus Halosimplex.</title>
        <authorList>
            <person name="Cui H."/>
        </authorList>
    </citation>
    <scope>NUCLEOTIDE SEQUENCE [LARGE SCALE GENOMIC DNA]</scope>
    <source>
        <strain evidence="6 7">R27</strain>
    </source>
</reference>
<accession>A0A7D5T852</accession>
<organism evidence="6 7">
    <name type="scientific">Halosimplex rubrum</name>
    <dbReference type="NCBI Taxonomy" id="869889"/>
    <lineage>
        <taxon>Archaea</taxon>
        <taxon>Methanobacteriati</taxon>
        <taxon>Methanobacteriota</taxon>
        <taxon>Stenosarchaea group</taxon>
        <taxon>Halobacteria</taxon>
        <taxon>Halobacteriales</taxon>
        <taxon>Haloarculaceae</taxon>
        <taxon>Halosimplex</taxon>
    </lineage>
</organism>
<dbReference type="AlphaFoldDB" id="A0A7D5T852"/>
<gene>
    <name evidence="6" type="ORF">HZS55_16635</name>
</gene>
<sequence length="257" mass="28304">MGITEPGAGDGAIGAVERAFAVVGVMRERGTVRIDDVATALDIPTSTAHSHLATLESVGYVVQSEDGYRLSCRFLRDGVAVRQRRNVFRATRAEIDALAESTGEVANLGMEENGQRVILYQAEGTEAVYDNAPIGEHTEMHWTALGKAVLAHLPADYVDEVVDTYGLPRATRHTITDRDRLDRELARIEDRGYAIEDEERREGIRSVASPVVVDERVVGSISVSGPKERLDDERIEDAILPELRNTVNVVEVKYAYE</sequence>
<proteinExistence type="predicted"/>
<dbReference type="Gene3D" id="3.30.450.40">
    <property type="match status" value="1"/>
</dbReference>
<name>A0A7D5T852_9EURY</name>
<dbReference type="GO" id="GO:0003677">
    <property type="term" value="F:DNA binding"/>
    <property type="evidence" value="ECO:0007669"/>
    <property type="project" value="UniProtKB-KW"/>
</dbReference>
<dbReference type="Pfam" id="PF09339">
    <property type="entry name" value="HTH_IclR"/>
    <property type="match status" value="1"/>
</dbReference>
<dbReference type="InterPro" id="IPR050707">
    <property type="entry name" value="HTH_MetabolicPath_Reg"/>
</dbReference>
<dbReference type="PROSITE" id="PS51078">
    <property type="entry name" value="ICLR_ED"/>
    <property type="match status" value="1"/>
</dbReference>
<dbReference type="InterPro" id="IPR036388">
    <property type="entry name" value="WH-like_DNA-bd_sf"/>
</dbReference>
<feature type="domain" description="IclR-ED" evidence="5">
    <location>
        <begin position="73"/>
        <end position="256"/>
    </location>
</feature>
<keyword evidence="1" id="KW-0805">Transcription regulation</keyword>
<dbReference type="SMART" id="SM00346">
    <property type="entry name" value="HTH_ICLR"/>
    <property type="match status" value="1"/>
</dbReference>
<dbReference type="InterPro" id="IPR029016">
    <property type="entry name" value="GAF-like_dom_sf"/>
</dbReference>
<evidence type="ECO:0000313" key="6">
    <source>
        <dbReference type="EMBL" id="QLH78815.1"/>
    </source>
</evidence>
<dbReference type="EMBL" id="CP058910">
    <property type="protein sequence ID" value="QLH78815.1"/>
    <property type="molecule type" value="Genomic_DNA"/>
</dbReference>
<dbReference type="Pfam" id="PF01614">
    <property type="entry name" value="IclR_C"/>
    <property type="match status" value="1"/>
</dbReference>
<dbReference type="KEGG" id="hrr:HZS55_16635"/>
<keyword evidence="3" id="KW-0804">Transcription</keyword>
<dbReference type="SUPFAM" id="SSF46785">
    <property type="entry name" value="Winged helix' DNA-binding domain"/>
    <property type="match status" value="1"/>
</dbReference>
<evidence type="ECO:0000259" key="4">
    <source>
        <dbReference type="PROSITE" id="PS51077"/>
    </source>
</evidence>
<keyword evidence="7" id="KW-1185">Reference proteome</keyword>
<dbReference type="Gene3D" id="1.10.10.10">
    <property type="entry name" value="Winged helix-like DNA-binding domain superfamily/Winged helix DNA-binding domain"/>
    <property type="match status" value="1"/>
</dbReference>
<keyword evidence="2" id="KW-0238">DNA-binding</keyword>